<evidence type="ECO:0000313" key="1">
    <source>
        <dbReference type="EMBL" id="JAE11486.1"/>
    </source>
</evidence>
<organism evidence="1">
    <name type="scientific">Arundo donax</name>
    <name type="common">Giant reed</name>
    <name type="synonym">Donax arundinaceus</name>
    <dbReference type="NCBI Taxonomy" id="35708"/>
    <lineage>
        <taxon>Eukaryota</taxon>
        <taxon>Viridiplantae</taxon>
        <taxon>Streptophyta</taxon>
        <taxon>Embryophyta</taxon>
        <taxon>Tracheophyta</taxon>
        <taxon>Spermatophyta</taxon>
        <taxon>Magnoliopsida</taxon>
        <taxon>Liliopsida</taxon>
        <taxon>Poales</taxon>
        <taxon>Poaceae</taxon>
        <taxon>PACMAD clade</taxon>
        <taxon>Arundinoideae</taxon>
        <taxon>Arundineae</taxon>
        <taxon>Arundo</taxon>
    </lineage>
</organism>
<reference evidence="1" key="1">
    <citation type="submission" date="2014-09" db="EMBL/GenBank/DDBJ databases">
        <authorList>
            <person name="Magalhaes I.L.F."/>
            <person name="Oliveira U."/>
            <person name="Santos F.R."/>
            <person name="Vidigal T.H.D.A."/>
            <person name="Brescovit A.D."/>
            <person name="Santos A.J."/>
        </authorList>
    </citation>
    <scope>NUCLEOTIDE SEQUENCE</scope>
    <source>
        <tissue evidence="1">Shoot tissue taken approximately 20 cm above the soil surface</tissue>
    </source>
</reference>
<dbReference type="AlphaFoldDB" id="A0A0A9FMP3"/>
<accession>A0A0A9FMP3</accession>
<dbReference type="EMBL" id="GBRH01186410">
    <property type="protein sequence ID" value="JAE11486.1"/>
    <property type="molecule type" value="Transcribed_RNA"/>
</dbReference>
<reference evidence="1" key="2">
    <citation type="journal article" date="2015" name="Data Brief">
        <title>Shoot transcriptome of the giant reed, Arundo donax.</title>
        <authorList>
            <person name="Barrero R.A."/>
            <person name="Guerrero F.D."/>
            <person name="Moolhuijzen P."/>
            <person name="Goolsby J.A."/>
            <person name="Tidwell J."/>
            <person name="Bellgard S.E."/>
            <person name="Bellgard M.I."/>
        </authorList>
    </citation>
    <scope>NUCLEOTIDE SEQUENCE</scope>
    <source>
        <tissue evidence="1">Shoot tissue taken approximately 20 cm above the soil surface</tissue>
    </source>
</reference>
<protein>
    <submittedName>
        <fullName evidence="1">Uncharacterized protein</fullName>
    </submittedName>
</protein>
<sequence length="55" mass="5685">MVDMSMQLVVPPSATQPLTATFVSRMEATSLLPTTASCVAAAPALGSECSFCSIY</sequence>
<name>A0A0A9FMP3_ARUDO</name>
<proteinExistence type="predicted"/>